<evidence type="ECO:0000256" key="4">
    <source>
        <dbReference type="ARBA" id="ARBA00022842"/>
    </source>
</evidence>
<dbReference type="GO" id="GO:0005737">
    <property type="term" value="C:cytoplasm"/>
    <property type="evidence" value="ECO:0007669"/>
    <property type="project" value="UniProtKB-SubCell"/>
</dbReference>
<evidence type="ECO:0000256" key="6">
    <source>
        <dbReference type="ARBA" id="ARBA00023277"/>
    </source>
</evidence>
<dbReference type="EC" id="3.5.1.105" evidence="8"/>
<dbReference type="GO" id="GO:0000272">
    <property type="term" value="P:polysaccharide catabolic process"/>
    <property type="evidence" value="ECO:0007669"/>
    <property type="project" value="UniProtKB-UniRule"/>
</dbReference>
<dbReference type="CDD" id="cd10803">
    <property type="entry name" value="YdjC_EF3048_like"/>
    <property type="match status" value="1"/>
</dbReference>
<evidence type="ECO:0000256" key="2">
    <source>
        <dbReference type="ARBA" id="ARBA00022723"/>
    </source>
</evidence>
<dbReference type="Pfam" id="PF04794">
    <property type="entry name" value="YdjC"/>
    <property type="match status" value="1"/>
</dbReference>
<dbReference type="InterPro" id="IPR011330">
    <property type="entry name" value="Glyco_hydro/deAcase_b/a-brl"/>
</dbReference>
<comment type="cofactor">
    <cofactor evidence="1 8">
        <name>Mg(2+)</name>
        <dbReference type="ChEBI" id="CHEBI:18420"/>
    </cofactor>
</comment>
<evidence type="ECO:0000256" key="1">
    <source>
        <dbReference type="ARBA" id="ARBA00001946"/>
    </source>
</evidence>
<dbReference type="UniPathway" id="UPA00349"/>
<protein>
    <recommendedName>
        <fullName evidence="8">Chitooligosaccharide deacetylase</fullName>
        <shortName evidence="8">COD</shortName>
        <ecNumber evidence="8">3.5.1.105</ecNumber>
    </recommendedName>
    <alternativeName>
        <fullName evidence="8">Chitin disaccharide deacetylase</fullName>
    </alternativeName>
    <alternativeName>
        <fullName evidence="8">Chitobiose deacetylase</fullName>
    </alternativeName>
    <alternativeName>
        <fullName evidence="8">Chitobiose-6P deacetylase</fullName>
    </alternativeName>
    <alternativeName>
        <fullName evidence="8">Chitotriose deacetylase</fullName>
    </alternativeName>
    <alternativeName>
        <fullName evidence="8">Chitotriose-6P deacetylase</fullName>
    </alternativeName>
</protein>
<dbReference type="GO" id="GO:0046872">
    <property type="term" value="F:metal ion binding"/>
    <property type="evidence" value="ECO:0007669"/>
    <property type="project" value="UniProtKB-KW"/>
</dbReference>
<keyword evidence="5 8" id="KW-0146">Chitin degradation</keyword>
<dbReference type="PANTHER" id="PTHR31609">
    <property type="entry name" value="YDJC DEACETYLASE FAMILY MEMBER"/>
    <property type="match status" value="1"/>
</dbReference>
<dbReference type="GO" id="GO:0006032">
    <property type="term" value="P:chitin catabolic process"/>
    <property type="evidence" value="ECO:0007669"/>
    <property type="project" value="UniProtKB-UniPathway"/>
</dbReference>
<dbReference type="AlphaFoldDB" id="A8GA04"/>
<dbReference type="STRING" id="399741.Spro_0838"/>
<comment type="catalytic activity">
    <reaction evidence="8">
        <text>diacetylchitobiose-6'-phosphate + H2O = N'-monoacetylchitobiose-6'-phosphate + acetate</text>
        <dbReference type="Rhea" id="RHEA:35083"/>
        <dbReference type="ChEBI" id="CHEBI:15377"/>
        <dbReference type="ChEBI" id="CHEBI:30089"/>
        <dbReference type="ChEBI" id="CHEBI:64883"/>
        <dbReference type="ChEBI" id="CHEBI:71315"/>
    </reaction>
</comment>
<dbReference type="eggNOG" id="COG3394">
    <property type="taxonomic scope" value="Bacteria"/>
</dbReference>
<accession>A8GA04</accession>
<comment type="subunit">
    <text evidence="8">Homodimer.</text>
</comment>
<evidence type="ECO:0000256" key="5">
    <source>
        <dbReference type="ARBA" id="ARBA00023024"/>
    </source>
</evidence>
<dbReference type="InterPro" id="IPR006879">
    <property type="entry name" value="YdjC-like"/>
</dbReference>
<feature type="binding site" evidence="8">
    <location>
        <position position="65"/>
    </location>
    <ligand>
        <name>Mg(2+)</name>
        <dbReference type="ChEBI" id="CHEBI:18420"/>
    </ligand>
</feature>
<evidence type="ECO:0000256" key="8">
    <source>
        <dbReference type="HAMAP-Rule" id="MF_01246"/>
    </source>
</evidence>
<evidence type="ECO:0000313" key="9">
    <source>
        <dbReference type="EMBL" id="ABV39944.1"/>
    </source>
</evidence>
<organism evidence="9">
    <name type="scientific">Serratia proteamaculans (strain 568)</name>
    <dbReference type="NCBI Taxonomy" id="399741"/>
    <lineage>
        <taxon>Bacteria</taxon>
        <taxon>Pseudomonadati</taxon>
        <taxon>Pseudomonadota</taxon>
        <taxon>Gammaproteobacteria</taxon>
        <taxon>Enterobacterales</taxon>
        <taxon>Yersiniaceae</taxon>
        <taxon>Serratia</taxon>
    </lineage>
</organism>
<dbReference type="HAMAP" id="MF_01246">
    <property type="entry name" value="COD"/>
    <property type="match status" value="1"/>
</dbReference>
<dbReference type="KEGG" id="spe:Spro_0838"/>
<comment type="catalytic activity">
    <reaction evidence="8">
        <text>N,N'-diacetylchitobiose + H2O = N-acetyl-beta-D-glucosaminyl-(1-&gt;4)-D-glucosamine + acetate</text>
        <dbReference type="Rhea" id="RHEA:27469"/>
        <dbReference type="ChEBI" id="CHEBI:15377"/>
        <dbReference type="ChEBI" id="CHEBI:28681"/>
        <dbReference type="ChEBI" id="CHEBI:30089"/>
        <dbReference type="ChEBI" id="CHEBI:59910"/>
        <dbReference type="EC" id="3.5.1.105"/>
    </reaction>
</comment>
<comment type="subcellular location">
    <subcellularLocation>
        <location evidence="8">Cytoplasm</location>
    </subcellularLocation>
</comment>
<keyword evidence="2 8" id="KW-0479">Metal-binding</keyword>
<comment type="similarity">
    <text evidence="8">Belongs to the YdjC deacetylase family. ChbG subfamily.</text>
</comment>
<dbReference type="InterPro" id="IPR022948">
    <property type="entry name" value="COD_ChbG_bac"/>
</dbReference>
<dbReference type="NCBIfam" id="NF002559">
    <property type="entry name" value="PRK02134.1"/>
    <property type="match status" value="1"/>
</dbReference>
<comment type="function">
    <text evidence="8">Involved in the degradation of chitin. ChbG is essential for growth on the acetylated chitooligosaccharides chitobiose and chitotriose but is dispensable for growth on cellobiose and chitosan dimer, the deacetylated form of chitobiose. Deacetylation of chitobiose-6-P and chitotriose-6-P is necessary for both the activation of the chb promoter by the regulatory protein ChbR and the hydrolysis of phosphorylated beta-glucosides by the phospho-beta-glucosidase ChbF. Catalyzes the removal of only one acetyl group from chitobiose-6-P to yield monoacetylchitobiose-6-P, the inducer of ChbR and the substrate of ChbF.</text>
</comment>
<sequence length="257" mass="28861">MDAKMEKLLIVNADDFGLSKGQNYGVIEAYHYGVVSSTTAMVNSVDVHHAARLSQLYSGLQIGLHFVLTHGKPLTAMSSLVNERGELGKWLWERAESAQLDLDEIHDELVSQYDKFVAVFGKAPTHIDSHHHVHMLPQIYPLVEAFAQSKSLPLRIGREEVERQGIPLRYGHSTEWFDAGFYGEEISEALFLQVLERTDQRGARSVEMMCHPAFLDNTILASKYCYPRLAEVDVLTSPGLKTAIAERGYRLGSFLDL</sequence>
<feature type="binding site" evidence="8">
    <location>
        <position position="130"/>
    </location>
    <ligand>
        <name>Mg(2+)</name>
        <dbReference type="ChEBI" id="CHEBI:18420"/>
    </ligand>
</feature>
<reference evidence="9" key="1">
    <citation type="submission" date="2007-09" db="EMBL/GenBank/DDBJ databases">
        <title>Complete sequence of chromosome of Serratia proteamaculans 568.</title>
        <authorList>
            <consortium name="US DOE Joint Genome Institute"/>
            <person name="Copeland A."/>
            <person name="Lucas S."/>
            <person name="Lapidus A."/>
            <person name="Barry K."/>
            <person name="Glavina del Rio T."/>
            <person name="Dalin E."/>
            <person name="Tice H."/>
            <person name="Pitluck S."/>
            <person name="Chain P."/>
            <person name="Malfatti S."/>
            <person name="Shin M."/>
            <person name="Vergez L."/>
            <person name="Schmutz J."/>
            <person name="Larimer F."/>
            <person name="Land M."/>
            <person name="Hauser L."/>
            <person name="Kyrpides N."/>
            <person name="Kim E."/>
            <person name="Taghavi S."/>
            <person name="Newman L."/>
            <person name="Vangronsveld J."/>
            <person name="van der Lelie D."/>
            <person name="Richardson P."/>
        </authorList>
    </citation>
    <scope>NUCLEOTIDE SEQUENCE [LARGE SCALE GENOMIC DNA]</scope>
    <source>
        <strain evidence="9">568</strain>
    </source>
</reference>
<gene>
    <name evidence="8" type="primary">chbG</name>
    <name evidence="9" type="ordered locus">Spro_0838</name>
</gene>
<dbReference type="GO" id="GO:0019213">
    <property type="term" value="F:deacetylase activity"/>
    <property type="evidence" value="ECO:0007669"/>
    <property type="project" value="TreeGrafter"/>
</dbReference>
<keyword evidence="7 8" id="KW-0624">Polysaccharide degradation</keyword>
<dbReference type="Gene3D" id="3.20.20.370">
    <property type="entry name" value="Glycoside hydrolase/deacetylase"/>
    <property type="match status" value="1"/>
</dbReference>
<comment type="pathway">
    <text evidence="8">Glycan degradation; chitin degradation.</text>
</comment>
<dbReference type="SUPFAM" id="SSF88713">
    <property type="entry name" value="Glycoside hydrolase/deacetylase"/>
    <property type="match status" value="1"/>
</dbReference>
<keyword evidence="6 8" id="KW-0119">Carbohydrate metabolism</keyword>
<evidence type="ECO:0000256" key="3">
    <source>
        <dbReference type="ARBA" id="ARBA00022801"/>
    </source>
</evidence>
<name>A8GA04_SERP5</name>
<proteinExistence type="inferred from homology"/>
<evidence type="ECO:0000256" key="7">
    <source>
        <dbReference type="ARBA" id="ARBA00023326"/>
    </source>
</evidence>
<dbReference type="HOGENOM" id="CLU_064244_4_1_6"/>
<keyword evidence="4 8" id="KW-0460">Magnesium</keyword>
<keyword evidence="8" id="KW-0963">Cytoplasm</keyword>
<dbReference type="GO" id="GO:0036311">
    <property type="term" value="F:chitin disaccharide deacetylase activity"/>
    <property type="evidence" value="ECO:0007669"/>
    <property type="project" value="UniProtKB-UniRule"/>
</dbReference>
<dbReference type="PANTHER" id="PTHR31609:SF1">
    <property type="entry name" value="CARBOHYDRATE DEACETYLASE"/>
    <property type="match status" value="1"/>
</dbReference>
<dbReference type="GO" id="GO:0052777">
    <property type="term" value="P:diacetylchitobiose catabolic process"/>
    <property type="evidence" value="ECO:0007669"/>
    <property type="project" value="UniProtKB-UniRule"/>
</dbReference>
<dbReference type="EMBL" id="CP000826">
    <property type="protein sequence ID" value="ABV39944.1"/>
    <property type="molecule type" value="Genomic_DNA"/>
</dbReference>
<keyword evidence="3 8" id="KW-0378">Hydrolase</keyword>